<dbReference type="Pfam" id="PF00436">
    <property type="entry name" value="SSB"/>
    <property type="match status" value="1"/>
</dbReference>
<evidence type="ECO:0000313" key="5">
    <source>
        <dbReference type="EMBL" id="GGL06502.1"/>
    </source>
</evidence>
<reference evidence="5" key="1">
    <citation type="journal article" date="2014" name="Int. J. Syst. Evol. Microbiol.">
        <title>Complete genome sequence of Corynebacterium casei LMG S-19264T (=DSM 44701T), isolated from a smear-ripened cheese.</title>
        <authorList>
            <consortium name="US DOE Joint Genome Institute (JGI-PGF)"/>
            <person name="Walter F."/>
            <person name="Albersmeier A."/>
            <person name="Kalinowski J."/>
            <person name="Ruckert C."/>
        </authorList>
    </citation>
    <scope>NUCLEOTIDE SEQUENCE</scope>
    <source>
        <strain evidence="5">JCM 13064</strain>
    </source>
</reference>
<name>A0A917VR92_9ACTN</name>
<sequence>MGRVRLTPVPVERVRRSAMGGTMNDTYITLVGNVSAEPRQYDCSDGSRATSLRLASTRRVFDRASQTWHDGETTFYAVRCYRTLAENVARSVRLGQPIVVYGKLRIRSYERDGQRRTSAEVEATSVGHDLRRGVSTFQRPQRGPSSPALDQAAHEHLVAAPHTRFPAAADGHLTALPGGPPTAAPGDRAPAPVADAPFAIPFAEPAVASEWDPTLPAAQAPPPDWDPAEPSAMAEPFPEAEVATAAERAPLSPAETGAPQWVAPFATDPVAA</sequence>
<feature type="region of interest" description="Disordered" evidence="4">
    <location>
        <begin position="213"/>
        <end position="272"/>
    </location>
</feature>
<reference evidence="5" key="2">
    <citation type="submission" date="2020-09" db="EMBL/GenBank/DDBJ databases">
        <authorList>
            <person name="Sun Q."/>
            <person name="Ohkuma M."/>
        </authorList>
    </citation>
    <scope>NUCLEOTIDE SEQUENCE</scope>
    <source>
        <strain evidence="5">JCM 13064</strain>
    </source>
</reference>
<comment type="subunit">
    <text evidence="2">Homotetramer.</text>
</comment>
<evidence type="ECO:0000313" key="6">
    <source>
        <dbReference type="Proteomes" id="UP000645217"/>
    </source>
</evidence>
<proteinExistence type="inferred from homology"/>
<keyword evidence="1 2" id="KW-0238">DNA-binding</keyword>
<dbReference type="Proteomes" id="UP000645217">
    <property type="component" value="Unassembled WGS sequence"/>
</dbReference>
<feature type="region of interest" description="Disordered" evidence="4">
    <location>
        <begin position="124"/>
        <end position="151"/>
    </location>
</feature>
<dbReference type="HAMAP" id="MF_00984">
    <property type="entry name" value="SSB"/>
    <property type="match status" value="1"/>
</dbReference>
<dbReference type="GO" id="GO:0006260">
    <property type="term" value="P:DNA replication"/>
    <property type="evidence" value="ECO:0007669"/>
    <property type="project" value="InterPro"/>
</dbReference>
<dbReference type="NCBIfam" id="TIGR00621">
    <property type="entry name" value="ssb"/>
    <property type="match status" value="1"/>
</dbReference>
<dbReference type="InterPro" id="IPR011344">
    <property type="entry name" value="ssDNA-bd"/>
</dbReference>
<gene>
    <name evidence="5" type="ORF">GCM10007964_56010</name>
</gene>
<comment type="caution">
    <text evidence="5">The sequence shown here is derived from an EMBL/GenBank/DDBJ whole genome shotgun (WGS) entry which is preliminary data.</text>
</comment>
<dbReference type="PROSITE" id="PS50935">
    <property type="entry name" value="SSB"/>
    <property type="match status" value="1"/>
</dbReference>
<comment type="caution">
    <text evidence="2">Lacks conserved residue(s) required for the propagation of feature annotation.</text>
</comment>
<evidence type="ECO:0000256" key="2">
    <source>
        <dbReference type="HAMAP-Rule" id="MF_00984"/>
    </source>
</evidence>
<dbReference type="Gene3D" id="2.40.50.140">
    <property type="entry name" value="Nucleic acid-binding proteins"/>
    <property type="match status" value="1"/>
</dbReference>
<keyword evidence="6" id="KW-1185">Reference proteome</keyword>
<accession>A0A917VR92</accession>
<dbReference type="InterPro" id="IPR000424">
    <property type="entry name" value="Primosome_PriB/ssb"/>
</dbReference>
<dbReference type="CDD" id="cd04496">
    <property type="entry name" value="SSB_OBF"/>
    <property type="match status" value="1"/>
</dbReference>
<dbReference type="SUPFAM" id="SSF50249">
    <property type="entry name" value="Nucleic acid-binding proteins"/>
    <property type="match status" value="1"/>
</dbReference>
<dbReference type="GO" id="GO:0003697">
    <property type="term" value="F:single-stranded DNA binding"/>
    <property type="evidence" value="ECO:0007669"/>
    <property type="project" value="UniProtKB-UniRule"/>
</dbReference>
<evidence type="ECO:0000256" key="4">
    <source>
        <dbReference type="SAM" id="MobiDB-lite"/>
    </source>
</evidence>
<organism evidence="5 6">
    <name type="scientific">Sphaerisporangium melleum</name>
    <dbReference type="NCBI Taxonomy" id="321316"/>
    <lineage>
        <taxon>Bacteria</taxon>
        <taxon>Bacillati</taxon>
        <taxon>Actinomycetota</taxon>
        <taxon>Actinomycetes</taxon>
        <taxon>Streptosporangiales</taxon>
        <taxon>Streptosporangiaceae</taxon>
        <taxon>Sphaerisporangium</taxon>
    </lineage>
</organism>
<dbReference type="EMBL" id="BMNT01000035">
    <property type="protein sequence ID" value="GGL06502.1"/>
    <property type="molecule type" value="Genomic_DNA"/>
</dbReference>
<evidence type="ECO:0000256" key="3">
    <source>
        <dbReference type="RuleBase" id="RU000524"/>
    </source>
</evidence>
<evidence type="ECO:0000256" key="1">
    <source>
        <dbReference type="ARBA" id="ARBA00023125"/>
    </source>
</evidence>
<protein>
    <recommendedName>
        <fullName evidence="2 3">Single-stranded DNA-binding protein</fullName>
        <shortName evidence="2">SSB</shortName>
    </recommendedName>
</protein>
<feature type="region of interest" description="Disordered" evidence="4">
    <location>
        <begin position="169"/>
        <end position="194"/>
    </location>
</feature>
<dbReference type="AlphaFoldDB" id="A0A917VR92"/>
<dbReference type="InterPro" id="IPR012340">
    <property type="entry name" value="NA-bd_OB-fold"/>
</dbReference>